<evidence type="ECO:0000313" key="2">
    <source>
        <dbReference type="EMBL" id="MBB5081512.1"/>
    </source>
</evidence>
<evidence type="ECO:0000256" key="1">
    <source>
        <dbReference type="SAM" id="MobiDB-lite"/>
    </source>
</evidence>
<dbReference type="EMBL" id="JACHIN010000010">
    <property type="protein sequence ID" value="MBB5081512.1"/>
    <property type="molecule type" value="Genomic_DNA"/>
</dbReference>
<evidence type="ECO:0000313" key="3">
    <source>
        <dbReference type="Proteomes" id="UP000568380"/>
    </source>
</evidence>
<gene>
    <name evidence="2" type="ORF">HNR40_007007</name>
</gene>
<reference evidence="2 3" key="1">
    <citation type="submission" date="2020-08" db="EMBL/GenBank/DDBJ databases">
        <title>Genomic Encyclopedia of Type Strains, Phase IV (KMG-IV): sequencing the most valuable type-strain genomes for metagenomic binning, comparative biology and taxonomic classification.</title>
        <authorList>
            <person name="Goeker M."/>
        </authorList>
    </citation>
    <scope>NUCLEOTIDE SEQUENCE [LARGE SCALE GENOMIC DNA]</scope>
    <source>
        <strain evidence="2 3">DSM 45385</strain>
    </source>
</reference>
<name>A0A7W8A8D5_9ACTN</name>
<comment type="caution">
    <text evidence="2">The sequence shown here is derived from an EMBL/GenBank/DDBJ whole genome shotgun (WGS) entry which is preliminary data.</text>
</comment>
<proteinExistence type="predicted"/>
<feature type="region of interest" description="Disordered" evidence="1">
    <location>
        <begin position="38"/>
        <end position="59"/>
    </location>
</feature>
<protein>
    <submittedName>
        <fullName evidence="2">Uncharacterized protein</fullName>
    </submittedName>
</protein>
<organism evidence="2 3">
    <name type="scientific">Nonomuraea endophytica</name>
    <dbReference type="NCBI Taxonomy" id="714136"/>
    <lineage>
        <taxon>Bacteria</taxon>
        <taxon>Bacillati</taxon>
        <taxon>Actinomycetota</taxon>
        <taxon>Actinomycetes</taxon>
        <taxon>Streptosporangiales</taxon>
        <taxon>Streptosporangiaceae</taxon>
        <taxon>Nonomuraea</taxon>
    </lineage>
</organism>
<dbReference type="AlphaFoldDB" id="A0A7W8A8D5"/>
<keyword evidence="3" id="KW-1185">Reference proteome</keyword>
<dbReference type="Proteomes" id="UP000568380">
    <property type="component" value="Unassembled WGS sequence"/>
</dbReference>
<sequence length="59" mass="6427">MAIPMDWTGAEIDASMSKTPVHLGGDVSQPLLIMVRQSHRPGYPISDPRQGLNAGELQR</sequence>
<accession>A0A7W8A8D5</accession>